<feature type="region of interest" description="Disordered" evidence="6">
    <location>
        <begin position="139"/>
        <end position="185"/>
    </location>
</feature>
<evidence type="ECO:0000256" key="6">
    <source>
        <dbReference type="SAM" id="MobiDB-lite"/>
    </source>
</evidence>
<evidence type="ECO:0000256" key="5">
    <source>
        <dbReference type="ARBA" id="ARBA00023134"/>
    </source>
</evidence>
<evidence type="ECO:0000256" key="2">
    <source>
        <dbReference type="ARBA" id="ARBA00022540"/>
    </source>
</evidence>
<dbReference type="InterPro" id="IPR016024">
    <property type="entry name" value="ARM-type_fold"/>
</dbReference>
<sequence length="407" mass="45222">MANINIRRDVKDSFYRYKMPKLQAKIEGKGNGIKTVIPNMSDIARALSRPPAYPTKFFGCELGAQVKCEDKSDRYIVNGAHDADRLQCLLDVFIDKFVLCQSCKNPETDLIINRDQDIIRDCKACGQRTGVEMRHKLTTFILKNPPESGKKGKKSRGQHASAGNDPTDAVGSVGGDPSLDEAGSDDELTRRIVAEAADLPSASHQDDDDDDWAVDDMSDAAIKARQEALASRLQNKLMLEDGDDLEDGDAGGPSKYDEFGEFLTQNPKASGAEIRAKAEELQVWGKHRAIEVLVQALFTTNVVAELKAHQKTLMAFGRTDKHQRSIIGGLERLIGVKHPAELLPKTPQIFMTLYDLDLVDEETFSKWSAKVSKKYVDRDTGKKIHAKAEPFIQWLNEADEETESESE</sequence>
<dbReference type="GO" id="GO:0071074">
    <property type="term" value="F:eukaryotic initiation factor eIF2 binding"/>
    <property type="evidence" value="ECO:0007669"/>
    <property type="project" value="TreeGrafter"/>
</dbReference>
<keyword evidence="5" id="KW-0342">GTP-binding</keyword>
<dbReference type="PANTHER" id="PTHR23001:SF7">
    <property type="entry name" value="EUKARYOTIC TRANSLATION INITIATION FACTOR 5"/>
    <property type="match status" value="1"/>
</dbReference>
<dbReference type="Gene3D" id="3.30.30.170">
    <property type="match status" value="1"/>
</dbReference>
<dbReference type="InterPro" id="IPR016190">
    <property type="entry name" value="Transl_init_fac_IF2/IF5_Zn-bd"/>
</dbReference>
<keyword evidence="3" id="KW-0547">Nucleotide-binding</keyword>
<protein>
    <submittedName>
        <fullName evidence="8">Domain found in IF2B/IF5-domain-containing protein</fullName>
    </submittedName>
</protein>
<evidence type="ECO:0000256" key="3">
    <source>
        <dbReference type="ARBA" id="ARBA00022741"/>
    </source>
</evidence>
<dbReference type="Proteomes" id="UP000268162">
    <property type="component" value="Unassembled WGS sequence"/>
</dbReference>
<gene>
    <name evidence="8" type="ORF">BJ085DRAFT_24223</name>
</gene>
<dbReference type="GO" id="GO:0005092">
    <property type="term" value="F:GDP-dissociation inhibitor activity"/>
    <property type="evidence" value="ECO:0007669"/>
    <property type="project" value="TreeGrafter"/>
</dbReference>
<proteinExistence type="inferred from homology"/>
<dbReference type="SUPFAM" id="SSF75689">
    <property type="entry name" value="Zinc-binding domain of translation initiation factor 2 beta"/>
    <property type="match status" value="1"/>
</dbReference>
<dbReference type="Gene3D" id="2.20.25.350">
    <property type="match status" value="1"/>
</dbReference>
<feature type="domain" description="W2" evidence="7">
    <location>
        <begin position="249"/>
        <end position="405"/>
    </location>
</feature>
<dbReference type="PANTHER" id="PTHR23001">
    <property type="entry name" value="EUKARYOTIC TRANSLATION INITIATION FACTOR"/>
    <property type="match status" value="1"/>
</dbReference>
<dbReference type="OrthoDB" id="10250831at2759"/>
<dbReference type="GO" id="GO:0001732">
    <property type="term" value="P:formation of cytoplasmic translation initiation complex"/>
    <property type="evidence" value="ECO:0007669"/>
    <property type="project" value="TreeGrafter"/>
</dbReference>
<evidence type="ECO:0000256" key="4">
    <source>
        <dbReference type="ARBA" id="ARBA00022917"/>
    </source>
</evidence>
<keyword evidence="2" id="KW-0396">Initiation factor</keyword>
<dbReference type="GO" id="GO:0005829">
    <property type="term" value="C:cytosol"/>
    <property type="evidence" value="ECO:0007669"/>
    <property type="project" value="TreeGrafter"/>
</dbReference>
<accession>A0A4P9ZS51</accession>
<dbReference type="InterPro" id="IPR003307">
    <property type="entry name" value="W2_domain"/>
</dbReference>
<dbReference type="Pfam" id="PF02020">
    <property type="entry name" value="W2"/>
    <property type="match status" value="1"/>
</dbReference>
<dbReference type="FunFam" id="2.20.25.350:FF:000001">
    <property type="entry name" value="Eukaryotic translation initiation factor 5"/>
    <property type="match status" value="1"/>
</dbReference>
<evidence type="ECO:0000256" key="1">
    <source>
        <dbReference type="ARBA" id="ARBA00010397"/>
    </source>
</evidence>
<dbReference type="GO" id="GO:0005525">
    <property type="term" value="F:GTP binding"/>
    <property type="evidence" value="ECO:0007669"/>
    <property type="project" value="UniProtKB-KW"/>
</dbReference>
<keyword evidence="9" id="KW-1185">Reference proteome</keyword>
<dbReference type="SUPFAM" id="SSF100966">
    <property type="entry name" value="Translation initiation factor 2 beta, aIF2beta, N-terminal domain"/>
    <property type="match status" value="1"/>
</dbReference>
<evidence type="ECO:0000313" key="8">
    <source>
        <dbReference type="EMBL" id="RKP36247.1"/>
    </source>
</evidence>
<dbReference type="Gene3D" id="1.25.40.180">
    <property type="match status" value="1"/>
</dbReference>
<dbReference type="InterPro" id="IPR045196">
    <property type="entry name" value="IF2/IF5"/>
</dbReference>
<dbReference type="Pfam" id="PF01873">
    <property type="entry name" value="eIF-5_eIF-2B"/>
    <property type="match status" value="1"/>
</dbReference>
<reference evidence="9" key="1">
    <citation type="journal article" date="2018" name="Nat. Microbiol.">
        <title>Leveraging single-cell genomics to expand the fungal tree of life.</title>
        <authorList>
            <person name="Ahrendt S.R."/>
            <person name="Quandt C.A."/>
            <person name="Ciobanu D."/>
            <person name="Clum A."/>
            <person name="Salamov A."/>
            <person name="Andreopoulos B."/>
            <person name="Cheng J.F."/>
            <person name="Woyke T."/>
            <person name="Pelin A."/>
            <person name="Henrissat B."/>
            <person name="Reynolds N.K."/>
            <person name="Benny G.L."/>
            <person name="Smith M.E."/>
            <person name="James T.Y."/>
            <person name="Grigoriev I.V."/>
        </authorList>
    </citation>
    <scope>NUCLEOTIDE SEQUENCE [LARGE SCALE GENOMIC DNA]</scope>
    <source>
        <strain evidence="9">RSA 468</strain>
    </source>
</reference>
<dbReference type="PROSITE" id="PS51363">
    <property type="entry name" value="W2"/>
    <property type="match status" value="1"/>
</dbReference>
<organism evidence="8 9">
    <name type="scientific">Dimargaris cristalligena</name>
    <dbReference type="NCBI Taxonomy" id="215637"/>
    <lineage>
        <taxon>Eukaryota</taxon>
        <taxon>Fungi</taxon>
        <taxon>Fungi incertae sedis</taxon>
        <taxon>Zoopagomycota</taxon>
        <taxon>Kickxellomycotina</taxon>
        <taxon>Dimargaritomycetes</taxon>
        <taxon>Dimargaritales</taxon>
        <taxon>Dimargaritaceae</taxon>
        <taxon>Dimargaris</taxon>
    </lineage>
</organism>
<dbReference type="FunFam" id="3.30.30.170:FF:000002">
    <property type="entry name" value="Eukaryotic translation initiation factor 5"/>
    <property type="match status" value="1"/>
</dbReference>
<dbReference type="GO" id="GO:0003743">
    <property type="term" value="F:translation initiation factor activity"/>
    <property type="evidence" value="ECO:0007669"/>
    <property type="project" value="UniProtKB-KW"/>
</dbReference>
<keyword evidence="4" id="KW-0648">Protein biosynthesis</keyword>
<dbReference type="SMART" id="SM00653">
    <property type="entry name" value="eIF2B_5"/>
    <property type="match status" value="1"/>
</dbReference>
<dbReference type="AlphaFoldDB" id="A0A4P9ZS51"/>
<dbReference type="SMART" id="SM00515">
    <property type="entry name" value="eIF5C"/>
    <property type="match status" value="1"/>
</dbReference>
<comment type="similarity">
    <text evidence="1">Belongs to the eIF-2-beta/eIF-5 family.</text>
</comment>
<dbReference type="CDD" id="cd11561">
    <property type="entry name" value="W2_eIF5"/>
    <property type="match status" value="1"/>
</dbReference>
<name>A0A4P9ZS51_9FUNG</name>
<dbReference type="InterPro" id="IPR016189">
    <property type="entry name" value="Transl_init_fac_IF2/IF5_N"/>
</dbReference>
<evidence type="ECO:0000259" key="7">
    <source>
        <dbReference type="PROSITE" id="PS51363"/>
    </source>
</evidence>
<evidence type="ECO:0000313" key="9">
    <source>
        <dbReference type="Proteomes" id="UP000268162"/>
    </source>
</evidence>
<dbReference type="InterPro" id="IPR002735">
    <property type="entry name" value="Transl_init_fac_IF2/IF5_dom"/>
</dbReference>
<dbReference type="STRING" id="215637.A0A4P9ZS51"/>
<dbReference type="SUPFAM" id="SSF48371">
    <property type="entry name" value="ARM repeat"/>
    <property type="match status" value="1"/>
</dbReference>
<dbReference type="EMBL" id="ML002690">
    <property type="protein sequence ID" value="RKP36247.1"/>
    <property type="molecule type" value="Genomic_DNA"/>
</dbReference>